<sequence>MTSERRFRPGMGLTIATLVALAILIGLGSWQIGRIPEKRALLNRIHVGLTTDPMPLPVHVDDPTMLDWRRVSLEGIVADADPLPVFATNQTGKGGYHLYLPVKTRFGMAVMVNFGWVPMDQMDVPLPRGQEVALSGVFRVSAVPGFMSPENEPEKRVFYTADVHEMAAVFGLRTKEYYHFRVIADPWQDAPLPEAGQARVDIPNNHFEYAMTWFGLALTLVGVYVAYGVRRARKS</sequence>
<evidence type="ECO:0000256" key="2">
    <source>
        <dbReference type="ARBA" id="ARBA00007165"/>
    </source>
</evidence>
<evidence type="ECO:0000256" key="5">
    <source>
        <dbReference type="ARBA" id="ARBA00023136"/>
    </source>
</evidence>
<evidence type="ECO:0000256" key="6">
    <source>
        <dbReference type="RuleBase" id="RU363076"/>
    </source>
</evidence>
<dbReference type="InterPro" id="IPR002994">
    <property type="entry name" value="Surf1/Shy1"/>
</dbReference>
<comment type="similarity">
    <text evidence="2 6">Belongs to the SURF1 family.</text>
</comment>
<dbReference type="Proteomes" id="UP001217500">
    <property type="component" value="Chromosome"/>
</dbReference>
<evidence type="ECO:0000313" key="7">
    <source>
        <dbReference type="EMBL" id="WCL53648.1"/>
    </source>
</evidence>
<evidence type="ECO:0000313" key="8">
    <source>
        <dbReference type="Proteomes" id="UP001217500"/>
    </source>
</evidence>
<keyword evidence="6" id="KW-1003">Cell membrane</keyword>
<dbReference type="AlphaFoldDB" id="A0AAE9XMH0"/>
<feature type="transmembrane region" description="Helical" evidence="6">
    <location>
        <begin position="209"/>
        <end position="229"/>
    </location>
</feature>
<evidence type="ECO:0000256" key="3">
    <source>
        <dbReference type="ARBA" id="ARBA00022692"/>
    </source>
</evidence>
<evidence type="ECO:0000256" key="1">
    <source>
        <dbReference type="ARBA" id="ARBA00004370"/>
    </source>
</evidence>
<proteinExistence type="inferred from homology"/>
<dbReference type="Pfam" id="PF02104">
    <property type="entry name" value="SURF1"/>
    <property type="match status" value="1"/>
</dbReference>
<comment type="subcellular location">
    <subcellularLocation>
        <location evidence="6">Cell membrane</location>
        <topology evidence="6">Multi-pass membrane protein</topology>
    </subcellularLocation>
    <subcellularLocation>
        <location evidence="1">Membrane</location>
    </subcellularLocation>
</comment>
<organism evidence="7 8">
    <name type="scientific">Gimibacter soli</name>
    <dbReference type="NCBI Taxonomy" id="3024400"/>
    <lineage>
        <taxon>Bacteria</taxon>
        <taxon>Pseudomonadati</taxon>
        <taxon>Pseudomonadota</taxon>
        <taxon>Alphaproteobacteria</taxon>
        <taxon>Kordiimonadales</taxon>
        <taxon>Temperatibacteraceae</taxon>
        <taxon>Gimibacter</taxon>
    </lineage>
</organism>
<reference evidence="7" key="1">
    <citation type="submission" date="2023-01" db="EMBL/GenBank/DDBJ databases">
        <title>The genome sequence of Kordiimonadaceae bacterium 6D33.</title>
        <authorList>
            <person name="Liu Y."/>
        </authorList>
    </citation>
    <scope>NUCLEOTIDE SEQUENCE</scope>
    <source>
        <strain evidence="7">6D33</strain>
    </source>
</reference>
<protein>
    <recommendedName>
        <fullName evidence="6">SURF1-like protein</fullName>
    </recommendedName>
</protein>
<dbReference type="CDD" id="cd06662">
    <property type="entry name" value="SURF1"/>
    <property type="match status" value="1"/>
</dbReference>
<evidence type="ECO:0000256" key="4">
    <source>
        <dbReference type="ARBA" id="ARBA00022989"/>
    </source>
</evidence>
<dbReference type="RefSeq" id="WP_289503160.1">
    <property type="nucleotide sequence ID" value="NZ_CP116805.1"/>
</dbReference>
<keyword evidence="3 6" id="KW-0812">Transmembrane</keyword>
<gene>
    <name evidence="7" type="ORF">PH603_14000</name>
</gene>
<dbReference type="EMBL" id="CP116805">
    <property type="protein sequence ID" value="WCL53648.1"/>
    <property type="molecule type" value="Genomic_DNA"/>
</dbReference>
<dbReference type="PANTHER" id="PTHR23427">
    <property type="entry name" value="SURFEIT LOCUS PROTEIN"/>
    <property type="match status" value="1"/>
</dbReference>
<keyword evidence="4 6" id="KW-1133">Transmembrane helix</keyword>
<comment type="caution">
    <text evidence="6">Lacks conserved residue(s) required for the propagation of feature annotation.</text>
</comment>
<dbReference type="PROSITE" id="PS50895">
    <property type="entry name" value="SURF1"/>
    <property type="match status" value="1"/>
</dbReference>
<keyword evidence="8" id="KW-1185">Reference proteome</keyword>
<name>A0AAE9XMH0_9PROT</name>
<dbReference type="GO" id="GO:0005886">
    <property type="term" value="C:plasma membrane"/>
    <property type="evidence" value="ECO:0007669"/>
    <property type="project" value="UniProtKB-SubCell"/>
</dbReference>
<dbReference type="InterPro" id="IPR045214">
    <property type="entry name" value="Surf1/Surf4"/>
</dbReference>
<dbReference type="KEGG" id="gso:PH603_14000"/>
<dbReference type="PANTHER" id="PTHR23427:SF2">
    <property type="entry name" value="SURFEIT LOCUS PROTEIN 1"/>
    <property type="match status" value="1"/>
</dbReference>
<keyword evidence="5 6" id="KW-0472">Membrane</keyword>
<accession>A0AAE9XMH0</accession>